<dbReference type="Gene3D" id="2.60.40.10">
    <property type="entry name" value="Immunoglobulins"/>
    <property type="match status" value="1"/>
</dbReference>
<dbReference type="InterPro" id="IPR013783">
    <property type="entry name" value="Ig-like_fold"/>
</dbReference>
<comment type="caution">
    <text evidence="2">The sequence shown here is derived from an EMBL/GenBank/DDBJ whole genome shotgun (WGS) entry which is preliminary data.</text>
</comment>
<proteinExistence type="predicted"/>
<dbReference type="Proteomes" id="UP000295070">
    <property type="component" value="Chromosome 5"/>
</dbReference>
<evidence type="ECO:0000313" key="2">
    <source>
        <dbReference type="EMBL" id="TDH12342.1"/>
    </source>
</evidence>
<keyword evidence="3" id="KW-1185">Reference proteome</keyword>
<sequence length="145" mass="15984">MHLLSLLLLLTAGACEGVYWQKLTCPYEGKHERLLRVWCRKSSADCCHGLAFSQRQHSVDGGHLKVTQGSDSFTVALLQPSPGEGVYWCGVLSTNNTVIKLAEGYFHSSSAASIWSLTRWILLLLLPMATIFTTRYPREGSGGAR</sequence>
<gene>
    <name evidence="2" type="ORF">EPR50_G00045600</name>
</gene>
<evidence type="ECO:0000313" key="3">
    <source>
        <dbReference type="Proteomes" id="UP000295070"/>
    </source>
</evidence>
<feature type="signal peptide" evidence="1">
    <location>
        <begin position="1"/>
        <end position="17"/>
    </location>
</feature>
<keyword evidence="1" id="KW-0732">Signal</keyword>
<reference evidence="2 3" key="1">
    <citation type="submission" date="2019-01" db="EMBL/GenBank/DDBJ databases">
        <title>A chromosome-scale genome assembly of the yellow perch, Perca flavescens.</title>
        <authorList>
            <person name="Feron R."/>
            <person name="Morvezen R."/>
            <person name="Bestin A."/>
            <person name="Haffray P."/>
            <person name="Klopp C."/>
            <person name="Zahm M."/>
            <person name="Cabau C."/>
            <person name="Roques C."/>
            <person name="Donnadieu C."/>
            <person name="Bouchez O."/>
            <person name="Christie M."/>
            <person name="Larson W."/>
            <person name="Guiguen Y."/>
        </authorList>
    </citation>
    <scope>NUCLEOTIDE SEQUENCE [LARGE SCALE GENOMIC DNA]</scope>
    <source>
        <strain evidence="2">YP-PL-M2</strain>
        <tissue evidence="2">Blood</tissue>
    </source>
</reference>
<organism evidence="2 3">
    <name type="scientific">Perca flavescens</name>
    <name type="common">American yellow perch</name>
    <name type="synonym">Morone flavescens</name>
    <dbReference type="NCBI Taxonomy" id="8167"/>
    <lineage>
        <taxon>Eukaryota</taxon>
        <taxon>Metazoa</taxon>
        <taxon>Chordata</taxon>
        <taxon>Craniata</taxon>
        <taxon>Vertebrata</taxon>
        <taxon>Euteleostomi</taxon>
        <taxon>Actinopterygii</taxon>
        <taxon>Neopterygii</taxon>
        <taxon>Teleostei</taxon>
        <taxon>Neoteleostei</taxon>
        <taxon>Acanthomorphata</taxon>
        <taxon>Eupercaria</taxon>
        <taxon>Perciformes</taxon>
        <taxon>Percoidei</taxon>
        <taxon>Percidae</taxon>
        <taxon>Percinae</taxon>
        <taxon>Perca</taxon>
    </lineage>
</organism>
<name>A0A484DAV0_PERFV</name>
<dbReference type="AlphaFoldDB" id="A0A484DAV0"/>
<feature type="chain" id="PRO_5019802302" description="Immunoglobulin V-set domain-containing protein" evidence="1">
    <location>
        <begin position="18"/>
        <end position="145"/>
    </location>
</feature>
<evidence type="ECO:0000256" key="1">
    <source>
        <dbReference type="SAM" id="SignalP"/>
    </source>
</evidence>
<accession>A0A484DAV0</accession>
<evidence type="ECO:0008006" key="4">
    <source>
        <dbReference type="Google" id="ProtNLM"/>
    </source>
</evidence>
<dbReference type="EMBL" id="SCKG01000005">
    <property type="protein sequence ID" value="TDH12342.1"/>
    <property type="molecule type" value="Genomic_DNA"/>
</dbReference>
<protein>
    <recommendedName>
        <fullName evidence="4">Immunoglobulin V-set domain-containing protein</fullName>
    </recommendedName>
</protein>